<dbReference type="Proteomes" id="UP000659223">
    <property type="component" value="Unassembled WGS sequence"/>
</dbReference>
<dbReference type="EMBL" id="BMUT01000001">
    <property type="protein sequence ID" value="GGX63264.1"/>
    <property type="molecule type" value="Genomic_DNA"/>
</dbReference>
<evidence type="ECO:0000313" key="1">
    <source>
        <dbReference type="EMBL" id="GGX63264.1"/>
    </source>
</evidence>
<protein>
    <submittedName>
        <fullName evidence="1">Uncharacterized protein</fullName>
    </submittedName>
</protein>
<proteinExistence type="predicted"/>
<reference evidence="2" key="1">
    <citation type="journal article" date="2019" name="Int. J. Syst. Evol. Microbiol.">
        <title>The Global Catalogue of Microorganisms (GCM) 10K type strain sequencing project: providing services to taxonomists for standard genome sequencing and annotation.</title>
        <authorList>
            <consortium name="The Broad Institute Genomics Platform"/>
            <consortium name="The Broad Institute Genome Sequencing Center for Infectious Disease"/>
            <person name="Wu L."/>
            <person name="Ma J."/>
        </authorList>
    </citation>
    <scope>NUCLEOTIDE SEQUENCE [LARGE SCALE GENOMIC DNA]</scope>
    <source>
        <strain evidence="2">JCM 4586</strain>
    </source>
</reference>
<name>A0ABQ2Y548_9ACTN</name>
<dbReference type="Pfam" id="PF25310">
    <property type="entry name" value="VG15"/>
    <property type="match status" value="1"/>
</dbReference>
<sequence>MKILRALADGHRRRQEALSRVLRTECLTAWSRYRAAPPGPEAERAWSATVTRLIHKYGLASAELAAGYYEEARQAAGVTRSFTVPVAEPPHPTQINAARKALRASAAPRPDGGEDGPEAVEGWRVTQRDREVAAAQRLAAQAGRRTIEKAARADPEAVGWVRVTGGNACAFCALLAMRGLVFADRTRARRTATGDPYHDRCACTAEPVFRGRAATPEPEIAEWEELYYEASHGVYGAEKQRAFRRAYDAKYGKAQ</sequence>
<gene>
    <name evidence="1" type="ORF">GCM10010324_05020</name>
</gene>
<dbReference type="RefSeq" id="WP_190019873.1">
    <property type="nucleotide sequence ID" value="NZ_BMUT01000001.1"/>
</dbReference>
<comment type="caution">
    <text evidence="1">The sequence shown here is derived from an EMBL/GenBank/DDBJ whole genome shotgun (WGS) entry which is preliminary data.</text>
</comment>
<keyword evidence="2" id="KW-1185">Reference proteome</keyword>
<dbReference type="InterPro" id="IPR057369">
    <property type="entry name" value="VG15"/>
</dbReference>
<evidence type="ECO:0000313" key="2">
    <source>
        <dbReference type="Proteomes" id="UP000659223"/>
    </source>
</evidence>
<accession>A0ABQ2Y548</accession>
<organism evidence="1 2">
    <name type="scientific">Streptomyces hiroshimensis</name>
    <dbReference type="NCBI Taxonomy" id="66424"/>
    <lineage>
        <taxon>Bacteria</taxon>
        <taxon>Bacillati</taxon>
        <taxon>Actinomycetota</taxon>
        <taxon>Actinomycetes</taxon>
        <taxon>Kitasatosporales</taxon>
        <taxon>Streptomycetaceae</taxon>
        <taxon>Streptomyces</taxon>
    </lineage>
</organism>